<proteinExistence type="predicted"/>
<organism evidence="2 3">
    <name type="scientific">Prosthecobacter dejongeii</name>
    <dbReference type="NCBI Taxonomy" id="48465"/>
    <lineage>
        <taxon>Bacteria</taxon>
        <taxon>Pseudomonadati</taxon>
        <taxon>Verrucomicrobiota</taxon>
        <taxon>Verrucomicrobiia</taxon>
        <taxon>Verrucomicrobiales</taxon>
        <taxon>Verrucomicrobiaceae</taxon>
        <taxon>Prosthecobacter</taxon>
    </lineage>
</organism>
<sequence>MESTATEASASVIVCRVTPWYFRRMSMMAAMLVLMGAWFLYDWQYGYHEANKIADKKDWFEQVHLKSYDEAKAANQLERWVKETEAQGLPAGKNGEPPRWVSYAAEHGWSEKPHRWTDREIAGQFWWGSATIFAGLVVAVMMLFNRNRVLTAYPDHWVSPQGTRIYYAQVFRVDKRKWDVKGLAYAWYRETPDSPEKKAVLDDFKFDQVGLVLDRLLTHFKGELIEKLPDAAATAPKNPGQAS</sequence>
<protein>
    <recommendedName>
        <fullName evidence="4">Transmembrane protein</fullName>
    </recommendedName>
</protein>
<evidence type="ECO:0008006" key="4">
    <source>
        <dbReference type="Google" id="ProtNLM"/>
    </source>
</evidence>
<gene>
    <name evidence="2" type="ORF">HNQ64_003979</name>
</gene>
<feature type="transmembrane region" description="Helical" evidence="1">
    <location>
        <begin position="125"/>
        <end position="144"/>
    </location>
</feature>
<reference evidence="2 3" key="1">
    <citation type="submission" date="2020-08" db="EMBL/GenBank/DDBJ databases">
        <title>Genomic Encyclopedia of Type Strains, Phase IV (KMG-IV): sequencing the most valuable type-strain genomes for metagenomic binning, comparative biology and taxonomic classification.</title>
        <authorList>
            <person name="Goeker M."/>
        </authorList>
    </citation>
    <scope>NUCLEOTIDE SEQUENCE [LARGE SCALE GENOMIC DNA]</scope>
    <source>
        <strain evidence="2 3">DSM 12251</strain>
    </source>
</reference>
<keyword evidence="1" id="KW-1133">Transmembrane helix</keyword>
<accession>A0A7W7YP79</accession>
<keyword evidence="1" id="KW-0812">Transmembrane</keyword>
<evidence type="ECO:0000313" key="3">
    <source>
        <dbReference type="Proteomes" id="UP000534294"/>
    </source>
</evidence>
<name>A0A7W7YP79_9BACT</name>
<dbReference type="AlphaFoldDB" id="A0A7W7YP79"/>
<feature type="transmembrane region" description="Helical" evidence="1">
    <location>
        <begin position="21"/>
        <end position="41"/>
    </location>
</feature>
<dbReference type="Proteomes" id="UP000534294">
    <property type="component" value="Unassembled WGS sequence"/>
</dbReference>
<evidence type="ECO:0000313" key="2">
    <source>
        <dbReference type="EMBL" id="MBB5039704.1"/>
    </source>
</evidence>
<dbReference type="EMBL" id="JACHIF010000009">
    <property type="protein sequence ID" value="MBB5039704.1"/>
    <property type="molecule type" value="Genomic_DNA"/>
</dbReference>
<keyword evidence="3" id="KW-1185">Reference proteome</keyword>
<comment type="caution">
    <text evidence="2">The sequence shown here is derived from an EMBL/GenBank/DDBJ whole genome shotgun (WGS) entry which is preliminary data.</text>
</comment>
<keyword evidence="1" id="KW-0472">Membrane</keyword>
<dbReference type="RefSeq" id="WP_184211736.1">
    <property type="nucleotide sequence ID" value="NZ_JACHIF010000009.1"/>
</dbReference>
<evidence type="ECO:0000256" key="1">
    <source>
        <dbReference type="SAM" id="Phobius"/>
    </source>
</evidence>